<dbReference type="EMBL" id="MCWU01000013">
    <property type="protein sequence ID" value="PMJ68386.1"/>
    <property type="molecule type" value="Genomic_DNA"/>
</dbReference>
<evidence type="ECO:0000259" key="5">
    <source>
        <dbReference type="PROSITE" id="PS50931"/>
    </source>
</evidence>
<dbReference type="RefSeq" id="WP_102515735.1">
    <property type="nucleotide sequence ID" value="NZ_CAWNSM010000013.1"/>
</dbReference>
<dbReference type="InterPro" id="IPR058163">
    <property type="entry name" value="LysR-type_TF_proteobact-type"/>
</dbReference>
<accession>A0A2N7FGG0</accession>
<dbReference type="Proteomes" id="UP000235330">
    <property type="component" value="Unassembled WGS sequence"/>
</dbReference>
<dbReference type="CDD" id="cd08422">
    <property type="entry name" value="PBP2_CrgA_like"/>
    <property type="match status" value="1"/>
</dbReference>
<keyword evidence="4" id="KW-0804">Transcription</keyword>
<protein>
    <submittedName>
        <fullName evidence="6">LysR family transcriptional regulator</fullName>
    </submittedName>
</protein>
<evidence type="ECO:0000256" key="1">
    <source>
        <dbReference type="ARBA" id="ARBA00009437"/>
    </source>
</evidence>
<evidence type="ECO:0000256" key="2">
    <source>
        <dbReference type="ARBA" id="ARBA00023015"/>
    </source>
</evidence>
<dbReference type="Pfam" id="PF03466">
    <property type="entry name" value="LysR_substrate"/>
    <property type="match status" value="1"/>
</dbReference>
<keyword evidence="2" id="KW-0805">Transcription regulation</keyword>
<dbReference type="FunFam" id="1.10.10.10:FF:000001">
    <property type="entry name" value="LysR family transcriptional regulator"/>
    <property type="match status" value="1"/>
</dbReference>
<dbReference type="InterPro" id="IPR036388">
    <property type="entry name" value="WH-like_DNA-bd_sf"/>
</dbReference>
<dbReference type="InterPro" id="IPR000847">
    <property type="entry name" value="LysR_HTH_N"/>
</dbReference>
<reference evidence="7" key="1">
    <citation type="submission" date="2016-07" db="EMBL/GenBank/DDBJ databases">
        <title>Nontailed viruses are major unrecognized killers of bacteria in the ocean.</title>
        <authorList>
            <person name="Kauffman K."/>
            <person name="Hussain F."/>
            <person name="Yang J."/>
            <person name="Arevalo P."/>
            <person name="Brown J."/>
            <person name="Cutler M."/>
            <person name="Kelly L."/>
            <person name="Polz M.F."/>
        </authorList>
    </citation>
    <scope>NUCLEOTIDE SEQUENCE [LARGE SCALE GENOMIC DNA]</scope>
    <source>
        <strain evidence="7">10N.261.55.E11</strain>
    </source>
</reference>
<dbReference type="GO" id="GO:0003700">
    <property type="term" value="F:DNA-binding transcription factor activity"/>
    <property type="evidence" value="ECO:0007669"/>
    <property type="project" value="InterPro"/>
</dbReference>
<dbReference type="InterPro" id="IPR036390">
    <property type="entry name" value="WH_DNA-bd_sf"/>
</dbReference>
<dbReference type="SUPFAM" id="SSF46785">
    <property type="entry name" value="Winged helix' DNA-binding domain"/>
    <property type="match status" value="1"/>
</dbReference>
<dbReference type="PANTHER" id="PTHR30537">
    <property type="entry name" value="HTH-TYPE TRANSCRIPTIONAL REGULATOR"/>
    <property type="match status" value="1"/>
</dbReference>
<evidence type="ECO:0000313" key="7">
    <source>
        <dbReference type="Proteomes" id="UP000235330"/>
    </source>
</evidence>
<dbReference type="GO" id="GO:0003677">
    <property type="term" value="F:DNA binding"/>
    <property type="evidence" value="ECO:0007669"/>
    <property type="project" value="UniProtKB-KW"/>
</dbReference>
<evidence type="ECO:0000313" key="6">
    <source>
        <dbReference type="EMBL" id="PMJ68386.1"/>
    </source>
</evidence>
<dbReference type="Gene3D" id="3.40.190.290">
    <property type="match status" value="1"/>
</dbReference>
<keyword evidence="3" id="KW-0238">DNA-binding</keyword>
<dbReference type="PROSITE" id="PS50931">
    <property type="entry name" value="HTH_LYSR"/>
    <property type="match status" value="1"/>
</dbReference>
<proteinExistence type="inferred from homology"/>
<dbReference type="Gene3D" id="1.10.10.10">
    <property type="entry name" value="Winged helix-like DNA-binding domain superfamily/Winged helix DNA-binding domain"/>
    <property type="match status" value="1"/>
</dbReference>
<sequence>MDKIECIRIFVETAQLNSFTATANKLNMTQGSVSKKIAWLESDLGMTLFQRNSRKISLTHAGKDYLKYCTRLLEEMSAIESKLKRETESVEGELKISAPSAFSSMLLSEPLQAFIEQHPGIRINLSVDDRIVNLNEHNIDVAIRASQLKDSGLKARFLFNNKVQYFASPDYLKNHGEPEHPQDLNQHKCLTYSLMNPANEWRFTDKDRQCTSMKVNQIFTSDSPEMLLKMARQGLGVVALPDWMGKEFVETRELTQFLEDWSNDYLPMYAVYHASDYLPQRIRVFIDFIAECLSSTNS</sequence>
<dbReference type="AlphaFoldDB" id="A0A2N7FGG0"/>
<evidence type="ECO:0000256" key="4">
    <source>
        <dbReference type="ARBA" id="ARBA00023163"/>
    </source>
</evidence>
<organism evidence="6 7">
    <name type="scientific">Vibrio splendidus</name>
    <dbReference type="NCBI Taxonomy" id="29497"/>
    <lineage>
        <taxon>Bacteria</taxon>
        <taxon>Pseudomonadati</taxon>
        <taxon>Pseudomonadota</taxon>
        <taxon>Gammaproteobacteria</taxon>
        <taxon>Vibrionales</taxon>
        <taxon>Vibrionaceae</taxon>
        <taxon>Vibrio</taxon>
    </lineage>
</organism>
<dbReference type="SUPFAM" id="SSF53850">
    <property type="entry name" value="Periplasmic binding protein-like II"/>
    <property type="match status" value="1"/>
</dbReference>
<gene>
    <name evidence="6" type="ORF">BCU17_00965</name>
</gene>
<feature type="domain" description="HTH lysR-type" evidence="5">
    <location>
        <begin position="1"/>
        <end position="59"/>
    </location>
</feature>
<evidence type="ECO:0000256" key="3">
    <source>
        <dbReference type="ARBA" id="ARBA00023125"/>
    </source>
</evidence>
<dbReference type="PRINTS" id="PR00039">
    <property type="entry name" value="HTHLYSR"/>
</dbReference>
<dbReference type="PANTHER" id="PTHR30537:SF5">
    <property type="entry name" value="HTH-TYPE TRANSCRIPTIONAL ACTIVATOR TTDR-RELATED"/>
    <property type="match status" value="1"/>
</dbReference>
<dbReference type="InterPro" id="IPR005119">
    <property type="entry name" value="LysR_subst-bd"/>
</dbReference>
<name>A0A2N7FGG0_VIBSP</name>
<comment type="caution">
    <text evidence="6">The sequence shown here is derived from an EMBL/GenBank/DDBJ whole genome shotgun (WGS) entry which is preliminary data.</text>
</comment>
<dbReference type="Pfam" id="PF00126">
    <property type="entry name" value="HTH_1"/>
    <property type="match status" value="1"/>
</dbReference>
<comment type="similarity">
    <text evidence="1">Belongs to the LysR transcriptional regulatory family.</text>
</comment>